<evidence type="ECO:0000313" key="2">
    <source>
        <dbReference type="EMBL" id="CAG90986.2"/>
    </source>
</evidence>
<dbReference type="HOGENOM" id="CLU_1027163_0_0_1"/>
<dbReference type="STRING" id="284592.Q6BH45"/>
<dbReference type="eggNOG" id="ENOG502S6B4">
    <property type="taxonomic scope" value="Eukaryota"/>
</dbReference>
<dbReference type="AlphaFoldDB" id="Q6BH45"/>
<organism evidence="2 3">
    <name type="scientific">Debaryomyces hansenii (strain ATCC 36239 / CBS 767 / BCRC 21394 / JCM 1990 / NBRC 0083 / IGC 2968)</name>
    <name type="common">Yeast</name>
    <name type="synonym">Torulaspora hansenii</name>
    <dbReference type="NCBI Taxonomy" id="284592"/>
    <lineage>
        <taxon>Eukaryota</taxon>
        <taxon>Fungi</taxon>
        <taxon>Dikarya</taxon>
        <taxon>Ascomycota</taxon>
        <taxon>Saccharomycotina</taxon>
        <taxon>Pichiomycetes</taxon>
        <taxon>Debaryomycetaceae</taxon>
        <taxon>Debaryomyces</taxon>
    </lineage>
</organism>
<dbReference type="RefSeq" id="XP_462476.2">
    <property type="nucleotide sequence ID" value="XM_462476.1"/>
</dbReference>
<dbReference type="OMA" id="CRRITRY"/>
<feature type="compositionally biased region" description="Polar residues" evidence="1">
    <location>
        <begin position="12"/>
        <end position="21"/>
    </location>
</feature>
<dbReference type="Proteomes" id="UP000000599">
    <property type="component" value="Chromosome G"/>
</dbReference>
<dbReference type="KEGG" id="dha:DEHA2G21472g"/>
<proteinExistence type="predicted"/>
<gene>
    <name evidence="2" type="ordered locus">DEHA2G21472g</name>
</gene>
<sequence>MAMESVSEITMAPNNGNTPSKFESIENYQNLQQQQQYSPYFSQRNYILVNSNEQKITNSTMNNGSQDHQLLYSEIQSNSLRPAHIISPSKQAPEGYICVGRVIESPTKKTSLSPTQKGLFILNEDSNMVMSEFPSTFNPRKTSNMPPKEKVNKWIQNVPFRIIHDDILISECYPAIPSSSSNSESSMDFADNQDILELQCRRITRYTTHMYTKEDEPVARIDESSDDDFYDSEGNLIQYDTNIAHMESTFDNFFSGKGNQPIEYIINSTL</sequence>
<dbReference type="InParanoid" id="Q6BH45"/>
<accession>Q6BH45</accession>
<protein>
    <submittedName>
        <fullName evidence="2">DEHA2G21472p</fullName>
    </submittedName>
</protein>
<dbReference type="EMBL" id="CR382139">
    <property type="protein sequence ID" value="CAG90986.2"/>
    <property type="molecule type" value="Genomic_DNA"/>
</dbReference>
<reference evidence="2 3" key="1">
    <citation type="journal article" date="2004" name="Nature">
        <title>Genome evolution in yeasts.</title>
        <authorList>
            <consortium name="Genolevures"/>
            <person name="Dujon B."/>
            <person name="Sherman D."/>
            <person name="Fischer G."/>
            <person name="Durrens P."/>
            <person name="Casaregola S."/>
            <person name="Lafontaine I."/>
            <person name="de Montigny J."/>
            <person name="Marck C."/>
            <person name="Neuveglise C."/>
            <person name="Talla E."/>
            <person name="Goffard N."/>
            <person name="Frangeul L."/>
            <person name="Aigle M."/>
            <person name="Anthouard V."/>
            <person name="Babour A."/>
            <person name="Barbe V."/>
            <person name="Barnay S."/>
            <person name="Blanchin S."/>
            <person name="Beckerich J.M."/>
            <person name="Beyne E."/>
            <person name="Bleykasten C."/>
            <person name="Boisrame A."/>
            <person name="Boyer J."/>
            <person name="Cattolico L."/>
            <person name="Confanioleri F."/>
            <person name="de Daruvar A."/>
            <person name="Despons L."/>
            <person name="Fabre E."/>
            <person name="Fairhead C."/>
            <person name="Ferry-Dumazet H."/>
            <person name="Groppi A."/>
            <person name="Hantraye F."/>
            <person name="Hennequin C."/>
            <person name="Jauniaux N."/>
            <person name="Joyet P."/>
            <person name="Kachouri R."/>
            <person name="Kerrest A."/>
            <person name="Koszul R."/>
            <person name="Lemaire M."/>
            <person name="Lesur I."/>
            <person name="Ma L."/>
            <person name="Muller H."/>
            <person name="Nicaud J.M."/>
            <person name="Nikolski M."/>
            <person name="Oztas S."/>
            <person name="Ozier-Kalogeropoulos O."/>
            <person name="Pellenz S."/>
            <person name="Potier S."/>
            <person name="Richard G.F."/>
            <person name="Straub M.L."/>
            <person name="Suleau A."/>
            <person name="Swennene D."/>
            <person name="Tekaia F."/>
            <person name="Wesolowski-Louvel M."/>
            <person name="Westhof E."/>
            <person name="Wirth B."/>
            <person name="Zeniou-Meyer M."/>
            <person name="Zivanovic I."/>
            <person name="Bolotin-Fukuhara M."/>
            <person name="Thierry A."/>
            <person name="Bouchier C."/>
            <person name="Caudron B."/>
            <person name="Scarpelli C."/>
            <person name="Gaillardin C."/>
            <person name="Weissenbach J."/>
            <person name="Wincker P."/>
            <person name="Souciet J.L."/>
        </authorList>
    </citation>
    <scope>NUCLEOTIDE SEQUENCE [LARGE SCALE GENOMIC DNA]</scope>
    <source>
        <strain evidence="3">ATCC 36239 / CBS 767 / BCRC 21394 / JCM 1990 / NBRC 0083 / IGC 2968</strain>
    </source>
</reference>
<evidence type="ECO:0000313" key="3">
    <source>
        <dbReference type="Proteomes" id="UP000000599"/>
    </source>
</evidence>
<dbReference type="OrthoDB" id="3981267at2759"/>
<keyword evidence="3" id="KW-1185">Reference proteome</keyword>
<dbReference type="VEuPathDB" id="FungiDB:DEHA2G21472g"/>
<evidence type="ECO:0000256" key="1">
    <source>
        <dbReference type="SAM" id="MobiDB-lite"/>
    </source>
</evidence>
<feature type="region of interest" description="Disordered" evidence="1">
    <location>
        <begin position="1"/>
        <end position="22"/>
    </location>
</feature>
<dbReference type="GeneID" id="2905426"/>
<name>Q6BH45_DEBHA</name>